<dbReference type="Proteomes" id="UP000224459">
    <property type="component" value="Segment"/>
</dbReference>
<evidence type="ECO:0000313" key="2">
    <source>
        <dbReference type="Proteomes" id="UP000224459"/>
    </source>
</evidence>
<organism evidence="1 2">
    <name type="scientific">Staphylococcus phage vB_SscM-1</name>
    <dbReference type="NCBI Taxonomy" id="1868844"/>
    <lineage>
        <taxon>Viruses</taxon>
        <taxon>Duplodnaviria</taxon>
        <taxon>Heunggongvirae</taxon>
        <taxon>Uroviricota</taxon>
        <taxon>Caudoviricetes</taxon>
        <taxon>Herelleviridae</taxon>
        <taxon>Twortvirinae</taxon>
        <taxon>Sciuriunavirus</taxon>
        <taxon>Sciuriunavirus SscM1</taxon>
    </lineage>
</organism>
<reference evidence="2" key="1">
    <citation type="submission" date="2016-04" db="EMBL/GenBank/DDBJ databases">
        <authorList>
            <person name="Gasior T."/>
        </authorList>
    </citation>
    <scope>NUCLEOTIDE SEQUENCE [LARGE SCALE GENOMIC DNA]</scope>
</reference>
<accession>A0A1X9I9D0</accession>
<sequence length="136" mass="16204">MNKKDMLNLLDHLITQSRYWHLEFAKKNIIQSEYEKIESYRDKFDRDLLKKGEDIINGIETESNIVNITIFLKGYKILLSKNDYTTHQLRQILESLKAGHSIDDQNSNKKIYINKDNIVGFDVTYESDYKNKFHKE</sequence>
<name>A0A1X9I9D0_9CAUD</name>
<proteinExistence type="predicted"/>
<evidence type="ECO:0000313" key="1">
    <source>
        <dbReference type="EMBL" id="ANT44707.1"/>
    </source>
</evidence>
<gene>
    <name evidence="1" type="ORF">vB_SscM-1_044</name>
</gene>
<protein>
    <submittedName>
        <fullName evidence="1">Uncharacterized protein</fullName>
    </submittedName>
</protein>
<keyword evidence="2" id="KW-1185">Reference proteome</keyword>
<dbReference type="EMBL" id="KX171212">
    <property type="protein sequence ID" value="ANT44707.1"/>
    <property type="molecule type" value="Genomic_DNA"/>
</dbReference>